<accession>A0A4P6XRQ1</accession>
<gene>
    <name evidence="2" type="ORF">METSCH_D05070</name>
</gene>
<name>A0A4P6XRQ1_9ASCO</name>
<dbReference type="AlphaFoldDB" id="A0A4P6XRQ1"/>
<evidence type="ECO:0000313" key="2">
    <source>
        <dbReference type="EMBL" id="QBM89435.1"/>
    </source>
</evidence>
<sequence>MLSSQQSYKQAILEAAQTSDKVPILTKIYYWLYPDKYAKSLFGNNCDQKVLQKLNSQSSTRIMKVVFFSSIIFSLALGFGFSIGAMVSVGTRQFYPFALYSICIFLALADRARNFLLEFEDGDDPLDIEADLSSFTRTRRIWSRRLWCFAIWPINAALLALLYDVAVGKPINIVDFINSLKLTPV</sequence>
<reference evidence="3" key="1">
    <citation type="submission" date="2019-03" db="EMBL/GenBank/DDBJ databases">
        <title>Snf2 controls pulcherriminic acid biosynthesis and connects pigmentation and antifungal activity of the yeast Metschnikowia pulcherrima.</title>
        <authorList>
            <person name="Gore-Lloyd D."/>
            <person name="Sumann I."/>
            <person name="Brachmann A.O."/>
            <person name="Schneeberger K."/>
            <person name="Ortiz-Merino R.A."/>
            <person name="Moreno-Beltran M."/>
            <person name="Schlaefli M."/>
            <person name="Kirner P."/>
            <person name="Santos Kron A."/>
            <person name="Wolfe K.H."/>
            <person name="Piel J."/>
            <person name="Ahrens C.H."/>
            <person name="Henk D."/>
            <person name="Freimoser F.M."/>
        </authorList>
    </citation>
    <scope>NUCLEOTIDE SEQUENCE [LARGE SCALE GENOMIC DNA]</scope>
    <source>
        <strain evidence="3">APC 1.2</strain>
    </source>
</reference>
<keyword evidence="1" id="KW-0812">Transmembrane</keyword>
<keyword evidence="1" id="KW-1133">Transmembrane helix</keyword>
<evidence type="ECO:0000256" key="1">
    <source>
        <dbReference type="SAM" id="Phobius"/>
    </source>
</evidence>
<protein>
    <submittedName>
        <fullName evidence="2">Uncharacterized protein</fullName>
    </submittedName>
</protein>
<feature type="transmembrane region" description="Helical" evidence="1">
    <location>
        <begin position="93"/>
        <end position="109"/>
    </location>
</feature>
<keyword evidence="3" id="KW-1185">Reference proteome</keyword>
<feature type="transmembrane region" description="Helical" evidence="1">
    <location>
        <begin position="146"/>
        <end position="163"/>
    </location>
</feature>
<keyword evidence="1" id="KW-0472">Membrane</keyword>
<proteinExistence type="predicted"/>
<dbReference type="Proteomes" id="UP000292447">
    <property type="component" value="Chromosome IV"/>
</dbReference>
<feature type="transmembrane region" description="Helical" evidence="1">
    <location>
        <begin position="65"/>
        <end position="87"/>
    </location>
</feature>
<organism evidence="2 3">
    <name type="scientific">Metschnikowia aff. pulcherrima</name>
    <dbReference type="NCBI Taxonomy" id="2163413"/>
    <lineage>
        <taxon>Eukaryota</taxon>
        <taxon>Fungi</taxon>
        <taxon>Dikarya</taxon>
        <taxon>Ascomycota</taxon>
        <taxon>Saccharomycotina</taxon>
        <taxon>Pichiomycetes</taxon>
        <taxon>Metschnikowiaceae</taxon>
        <taxon>Metschnikowia</taxon>
    </lineage>
</organism>
<dbReference type="EMBL" id="CP034459">
    <property type="protein sequence ID" value="QBM89435.1"/>
    <property type="molecule type" value="Genomic_DNA"/>
</dbReference>
<evidence type="ECO:0000313" key="3">
    <source>
        <dbReference type="Proteomes" id="UP000292447"/>
    </source>
</evidence>